<protein>
    <recommendedName>
        <fullName evidence="1">J domain-containing protein</fullName>
    </recommendedName>
</protein>
<evidence type="ECO:0000313" key="2">
    <source>
        <dbReference type="EMBL" id="OGD88215.1"/>
    </source>
</evidence>
<dbReference type="PROSITE" id="PS50076">
    <property type="entry name" value="DNAJ_2"/>
    <property type="match status" value="1"/>
</dbReference>
<proteinExistence type="predicted"/>
<evidence type="ECO:0000259" key="1">
    <source>
        <dbReference type="PROSITE" id="PS50076"/>
    </source>
</evidence>
<evidence type="ECO:0000313" key="3">
    <source>
        <dbReference type="Proteomes" id="UP000179102"/>
    </source>
</evidence>
<reference evidence="2 3" key="1">
    <citation type="journal article" date="2016" name="Nat. Commun.">
        <title>Thousands of microbial genomes shed light on interconnected biogeochemical processes in an aquifer system.</title>
        <authorList>
            <person name="Anantharaman K."/>
            <person name="Brown C.T."/>
            <person name="Hug L.A."/>
            <person name="Sharon I."/>
            <person name="Castelle C.J."/>
            <person name="Probst A.J."/>
            <person name="Thomas B.C."/>
            <person name="Singh A."/>
            <person name="Wilkins M.J."/>
            <person name="Karaoz U."/>
            <person name="Brodie E.L."/>
            <person name="Williams K.H."/>
            <person name="Hubbard S.S."/>
            <person name="Banfield J.F."/>
        </authorList>
    </citation>
    <scope>NUCLEOTIDE SEQUENCE [LARGE SCALE GENOMIC DNA]</scope>
</reference>
<name>A0A1F5G8R6_9BACT</name>
<dbReference type="STRING" id="1797711.A2870_01220"/>
<gene>
    <name evidence="2" type="ORF">A2870_01220</name>
</gene>
<dbReference type="InterPro" id="IPR001623">
    <property type="entry name" value="DnaJ_domain"/>
</dbReference>
<dbReference type="CDD" id="cd06257">
    <property type="entry name" value="DnaJ"/>
    <property type="match status" value="1"/>
</dbReference>
<comment type="caution">
    <text evidence="2">The sequence shown here is derived from an EMBL/GenBank/DDBJ whole genome shotgun (WGS) entry which is preliminary data.</text>
</comment>
<dbReference type="Gene3D" id="1.10.287.110">
    <property type="entry name" value="DnaJ domain"/>
    <property type="match status" value="1"/>
</dbReference>
<dbReference type="InterPro" id="IPR036869">
    <property type="entry name" value="J_dom_sf"/>
</dbReference>
<accession>A0A1F5G8R6</accession>
<dbReference type="Proteomes" id="UP000179102">
    <property type="component" value="Unassembled WGS sequence"/>
</dbReference>
<feature type="domain" description="J" evidence="1">
    <location>
        <begin position="512"/>
        <end position="586"/>
    </location>
</feature>
<dbReference type="SUPFAM" id="SSF46565">
    <property type="entry name" value="Chaperone J-domain"/>
    <property type="match status" value="1"/>
</dbReference>
<sequence>MVQENEQYIAERSEYHLRVPKVPRQSVEVFGRDVKNGNYGLSAEKIDTVASYFVLQQTLNTFEDLTFSSDFIDRLPNEVREKLGENLHPGLALVDLEIPTTDKVLLAQMLAADRLSETLSQAPLEIWVTPEIQKELEEFGLTCETGLQKLDYTQLDLEGKMYLVETMEQQEHKVHAILAARNRFPNGVPPLGLRAILSGQTERTVFDTLKDLEAQYKVAQDVLENPLLVWFSEVLDKGIKAQEDEKSKKPRAKRQEKLEDILDEFPIRVEEEAEGDWWSPSPFTVDYKRWEKVMKKVEAFLRPRYADRSIYEILGADNDQDRDEVLAAFWRTGKSRRIDFGNESFLIDELYLKPDGNLECHFRDDNGLDDSSITQATGSLTSYDEVAMVDQAVKWIRKEISSMKAMREQWERSGFVPNPTLEVTLAQALGVDRDSELQSEIDALPKWFLEALNQEVRYYDGLITYTPSYSINDLFALLDTKDKPRQNMIKSYFDLSNVRLERDRRLIINPTELYKDLDLESEATSEEVKRAYRRIAQETKAIHIKAESDFDAEEWRSMNNRFIRATRAYSALSRRRLGETRVTTLGKLTSYFNAAE</sequence>
<dbReference type="EMBL" id="MFAZ01000001">
    <property type="protein sequence ID" value="OGD88215.1"/>
    <property type="molecule type" value="Genomic_DNA"/>
</dbReference>
<organism evidence="2 3">
    <name type="scientific">Candidatus Curtissbacteria bacterium RIFCSPHIGHO2_01_FULL_41_11</name>
    <dbReference type="NCBI Taxonomy" id="1797711"/>
    <lineage>
        <taxon>Bacteria</taxon>
        <taxon>Candidatus Curtissiibacteriota</taxon>
    </lineage>
</organism>
<dbReference type="AlphaFoldDB" id="A0A1F5G8R6"/>